<dbReference type="GO" id="GO:0008270">
    <property type="term" value="F:zinc ion binding"/>
    <property type="evidence" value="ECO:0007669"/>
    <property type="project" value="UniProtKB-KW"/>
</dbReference>
<keyword evidence="2" id="KW-0479">Metal-binding</keyword>
<organism evidence="7 8">
    <name type="scientific">Planoprotostelium fungivorum</name>
    <dbReference type="NCBI Taxonomy" id="1890364"/>
    <lineage>
        <taxon>Eukaryota</taxon>
        <taxon>Amoebozoa</taxon>
        <taxon>Evosea</taxon>
        <taxon>Variosea</taxon>
        <taxon>Cavosteliida</taxon>
        <taxon>Cavosteliaceae</taxon>
        <taxon>Planoprotostelium</taxon>
    </lineage>
</organism>
<sequence length="394" mass="43056">MTAVDTCTTLYNLDLSFSRWLQAASLRGLSRIQIRSFITPESCRSSSQLKLMNYAVMPQQHTWIADIQYTDRPRESGCLNCKSARVAFLPLKIPSTMSTQFYGITIKAGEEQSLEVPEGHYFAVTMLTLEAKDKQVAKIYAIQGEDEKEQSLLSTLRAGTVDQQQVELNFSAEEDIRIAVKGHGEVHILGYVHQLNELGYDSELESDDEEAYAAMGFGGEDGEDSEDEDDEEEQADLASLGFMPPKSNKAQSVKKVEPPKKEAPKKAAEAPAKKAAPAKKSESPAKKEVPAKKSETPAKKSETPAKKEVPAKKEAPAKKSETPAKKDVVVEETPAKKRGRVAADETPAKKTKTEGEKKEAAPATPAGAEKCTKCTKTFKTPAGLKAHSEAVHKE</sequence>
<keyword evidence="4" id="KW-0863">Zinc-finger</keyword>
<feature type="domain" description="C2H2-type" evidence="6">
    <location>
        <begin position="369"/>
        <end position="394"/>
    </location>
</feature>
<evidence type="ECO:0000256" key="1">
    <source>
        <dbReference type="ARBA" id="ARBA00006673"/>
    </source>
</evidence>
<dbReference type="AlphaFoldDB" id="A0A2P6NT93"/>
<feature type="compositionally biased region" description="Basic and acidic residues" evidence="5">
    <location>
        <begin position="254"/>
        <end position="272"/>
    </location>
</feature>
<feature type="compositionally biased region" description="Low complexity" evidence="5">
    <location>
        <begin position="361"/>
        <end position="370"/>
    </location>
</feature>
<name>A0A2P6NT93_9EUKA</name>
<dbReference type="InterPro" id="IPR020549">
    <property type="entry name" value="YbeY_CS"/>
</dbReference>
<gene>
    <name evidence="7" type="ORF">PROFUN_01436</name>
</gene>
<dbReference type="InterPro" id="IPR041232">
    <property type="entry name" value="NPL"/>
</dbReference>
<proteinExistence type="inferred from homology"/>
<dbReference type="STRING" id="1890364.A0A2P6NT93"/>
<dbReference type="PROSITE" id="PS00028">
    <property type="entry name" value="ZINC_FINGER_C2H2_1"/>
    <property type="match status" value="1"/>
</dbReference>
<comment type="similarity">
    <text evidence="1">Belongs to the histone deacetylase HD2 family.</text>
</comment>
<protein>
    <recommendedName>
        <fullName evidence="6">C2H2-type domain-containing protein</fullName>
    </recommendedName>
</protein>
<evidence type="ECO:0000256" key="4">
    <source>
        <dbReference type="PROSITE-ProRule" id="PRU00042"/>
    </source>
</evidence>
<feature type="compositionally biased region" description="Basic and acidic residues" evidence="5">
    <location>
        <begin position="279"/>
        <end position="360"/>
    </location>
</feature>
<dbReference type="Gene3D" id="2.60.120.340">
    <property type="entry name" value="Nucleoplasmin core domain"/>
    <property type="match status" value="1"/>
</dbReference>
<evidence type="ECO:0000259" key="6">
    <source>
        <dbReference type="PROSITE" id="PS50157"/>
    </source>
</evidence>
<dbReference type="PROSITE" id="PS50157">
    <property type="entry name" value="ZINC_FINGER_C2H2_2"/>
    <property type="match status" value="1"/>
</dbReference>
<accession>A0A2P6NT93</accession>
<keyword evidence="3" id="KW-0862">Zinc</keyword>
<evidence type="ECO:0000256" key="2">
    <source>
        <dbReference type="ARBA" id="ARBA00022723"/>
    </source>
</evidence>
<dbReference type="Proteomes" id="UP000241769">
    <property type="component" value="Unassembled WGS sequence"/>
</dbReference>
<evidence type="ECO:0000256" key="5">
    <source>
        <dbReference type="SAM" id="MobiDB-lite"/>
    </source>
</evidence>
<dbReference type="Pfam" id="PF17800">
    <property type="entry name" value="NPL"/>
    <property type="match status" value="1"/>
</dbReference>
<dbReference type="EMBL" id="MDYQ01000022">
    <property type="protein sequence ID" value="PRP87174.1"/>
    <property type="molecule type" value="Genomic_DNA"/>
</dbReference>
<dbReference type="InterPro" id="IPR013087">
    <property type="entry name" value="Znf_C2H2_type"/>
</dbReference>
<feature type="region of interest" description="Disordered" evidence="5">
    <location>
        <begin position="215"/>
        <end position="370"/>
    </location>
</feature>
<keyword evidence="8" id="KW-1185">Reference proteome</keyword>
<feature type="compositionally biased region" description="Acidic residues" evidence="5">
    <location>
        <begin position="220"/>
        <end position="235"/>
    </location>
</feature>
<evidence type="ECO:0000256" key="3">
    <source>
        <dbReference type="ARBA" id="ARBA00022833"/>
    </source>
</evidence>
<dbReference type="PROSITE" id="PS01306">
    <property type="entry name" value="UPF0054"/>
    <property type="match status" value="1"/>
</dbReference>
<dbReference type="InParanoid" id="A0A2P6NT93"/>
<reference evidence="7 8" key="1">
    <citation type="journal article" date="2018" name="Genome Biol. Evol.">
        <title>Multiple Roots of Fruiting Body Formation in Amoebozoa.</title>
        <authorList>
            <person name="Hillmann F."/>
            <person name="Forbes G."/>
            <person name="Novohradska S."/>
            <person name="Ferling I."/>
            <person name="Riege K."/>
            <person name="Groth M."/>
            <person name="Westermann M."/>
            <person name="Marz M."/>
            <person name="Spaller T."/>
            <person name="Winckler T."/>
            <person name="Schaap P."/>
            <person name="Glockner G."/>
        </authorList>
    </citation>
    <scope>NUCLEOTIDE SEQUENCE [LARGE SCALE GENOMIC DNA]</scope>
    <source>
        <strain evidence="7 8">Jena</strain>
    </source>
</reference>
<comment type="caution">
    <text evidence="7">The sequence shown here is derived from an EMBL/GenBank/DDBJ whole genome shotgun (WGS) entry which is preliminary data.</text>
</comment>
<evidence type="ECO:0000313" key="8">
    <source>
        <dbReference type="Proteomes" id="UP000241769"/>
    </source>
</evidence>
<evidence type="ECO:0000313" key="7">
    <source>
        <dbReference type="EMBL" id="PRP87174.1"/>
    </source>
</evidence>